<dbReference type="Proteomes" id="UP000041595">
    <property type="component" value="Unassembled WGS sequence"/>
</dbReference>
<protein>
    <submittedName>
        <fullName evidence="1">Uncharacterized protein conserved in bacteria</fullName>
    </submittedName>
</protein>
<dbReference type="eggNOG" id="COG4340">
    <property type="taxonomic scope" value="Bacteria"/>
</dbReference>
<proteinExistence type="predicted"/>
<organism evidence="1 2">
    <name type="scientific">Yersinia aldovae</name>
    <dbReference type="NCBI Taxonomy" id="29483"/>
    <lineage>
        <taxon>Bacteria</taxon>
        <taxon>Pseudomonadati</taxon>
        <taxon>Pseudomonadota</taxon>
        <taxon>Gammaproteobacteria</taxon>
        <taxon>Enterobacterales</taxon>
        <taxon>Yersiniaceae</taxon>
        <taxon>Yersinia</taxon>
    </lineage>
</organism>
<dbReference type="InterPro" id="IPR018724">
    <property type="entry name" value="2OG-Fe_dioxygenase"/>
</dbReference>
<dbReference type="GO" id="GO:0051213">
    <property type="term" value="F:dioxygenase activity"/>
    <property type="evidence" value="ECO:0007669"/>
    <property type="project" value="InterPro"/>
</dbReference>
<sequence>MGVKYKIVKFNINEFGIDIASLRKTFSFELLAWDNNDTKLSQLRFLMRKYPQDKQRILSEAQYYLDDISVPEYIEKCITGLSEKEKKAFYSYRPFRKRGISRFITEWVNHQWEVNVIELPALSSFTQDADHSTDLRKLVRRFPPMDSATSHSPELKQLIKRLVGVVCECEPHIKVRRIGVTCHQVSLIISQLERFVSNSPEGLHQDGSDYIVSALVIDKYNIDGGVSKLYCTEKKEFIKSHILECGEGLLHVDKNSTIWHKVTPIKIKEPSLGDGYRNILGFDFNYI</sequence>
<gene>
    <name evidence="1" type="ORF">ERS137965_01964</name>
</gene>
<evidence type="ECO:0000313" key="1">
    <source>
        <dbReference type="EMBL" id="CNL07067.1"/>
    </source>
</evidence>
<dbReference type="Pfam" id="PF10014">
    <property type="entry name" value="2OG-Fe_Oxy_2"/>
    <property type="match status" value="1"/>
</dbReference>
<accession>A0A0T9TX77</accession>
<evidence type="ECO:0000313" key="2">
    <source>
        <dbReference type="Proteomes" id="UP000041595"/>
    </source>
</evidence>
<dbReference type="RefSeq" id="WP_004701869.1">
    <property type="nucleotide sequence ID" value="NZ_CQEJ01000009.1"/>
</dbReference>
<dbReference type="Gene3D" id="2.60.120.620">
    <property type="entry name" value="q2cbj1_9rhob like domain"/>
    <property type="match status" value="1"/>
</dbReference>
<name>A0A0T9TX77_YERAL</name>
<reference evidence="1 2" key="1">
    <citation type="submission" date="2015-03" db="EMBL/GenBank/DDBJ databases">
        <authorList>
            <person name="Murphy D."/>
        </authorList>
    </citation>
    <scope>NUCLEOTIDE SEQUENCE [LARGE SCALE GENOMIC DNA]</scope>
    <source>
        <strain evidence="1 2">IP06005</strain>
    </source>
</reference>
<dbReference type="AlphaFoldDB" id="A0A0T9TX77"/>
<dbReference type="EMBL" id="CQEJ01000009">
    <property type="protein sequence ID" value="CNL07067.1"/>
    <property type="molecule type" value="Genomic_DNA"/>
</dbReference>
<dbReference type="STRING" id="1453495.AT01_3068"/>